<dbReference type="EMBL" id="OIVN01006153">
    <property type="protein sequence ID" value="SPD26347.1"/>
    <property type="molecule type" value="Genomic_DNA"/>
</dbReference>
<sequence>MAEKSEQELQGPHQGDVALECGDKSHEKESDLQQIQESAATGCTCGGCNGCKGLVRGGATVARIRCLCGYNDGSSNMKVDNASPLSAQMSLWKSFASIFHGEVQVGLTSLMTSASISHVYESQVESWVADEAHMVAVYRGSLRDDKSSVSEAGNGWHVTNEVPIGGNKK</sequence>
<proteinExistence type="predicted"/>
<gene>
    <name evidence="2" type="ORF">FSB_LOCUS54229</name>
</gene>
<name>A0A2N9IL17_FAGSY</name>
<dbReference type="AlphaFoldDB" id="A0A2N9IL17"/>
<feature type="region of interest" description="Disordered" evidence="1">
    <location>
        <begin position="1"/>
        <end position="33"/>
    </location>
</feature>
<reference evidence="2" key="1">
    <citation type="submission" date="2018-02" db="EMBL/GenBank/DDBJ databases">
        <authorList>
            <person name="Cohen D.B."/>
            <person name="Kent A.D."/>
        </authorList>
    </citation>
    <scope>NUCLEOTIDE SEQUENCE</scope>
</reference>
<evidence type="ECO:0000256" key="1">
    <source>
        <dbReference type="SAM" id="MobiDB-lite"/>
    </source>
</evidence>
<feature type="compositionally biased region" description="Basic and acidic residues" evidence="1">
    <location>
        <begin position="21"/>
        <end position="31"/>
    </location>
</feature>
<organism evidence="2">
    <name type="scientific">Fagus sylvatica</name>
    <name type="common">Beechnut</name>
    <dbReference type="NCBI Taxonomy" id="28930"/>
    <lineage>
        <taxon>Eukaryota</taxon>
        <taxon>Viridiplantae</taxon>
        <taxon>Streptophyta</taxon>
        <taxon>Embryophyta</taxon>
        <taxon>Tracheophyta</taxon>
        <taxon>Spermatophyta</taxon>
        <taxon>Magnoliopsida</taxon>
        <taxon>eudicotyledons</taxon>
        <taxon>Gunneridae</taxon>
        <taxon>Pentapetalae</taxon>
        <taxon>rosids</taxon>
        <taxon>fabids</taxon>
        <taxon>Fagales</taxon>
        <taxon>Fagaceae</taxon>
        <taxon>Fagus</taxon>
    </lineage>
</organism>
<protein>
    <submittedName>
        <fullName evidence="2">Uncharacterized protein</fullName>
    </submittedName>
</protein>
<accession>A0A2N9IL17</accession>
<evidence type="ECO:0000313" key="2">
    <source>
        <dbReference type="EMBL" id="SPD26347.1"/>
    </source>
</evidence>